<proteinExistence type="predicted"/>
<reference evidence="1 2" key="1">
    <citation type="submission" date="2024-01" db="EMBL/GenBank/DDBJ databases">
        <authorList>
            <person name="Waweru B."/>
        </authorList>
    </citation>
    <scope>NUCLEOTIDE SEQUENCE [LARGE SCALE GENOMIC DNA]</scope>
</reference>
<organism evidence="1 2">
    <name type="scientific">Dovyalis caffra</name>
    <dbReference type="NCBI Taxonomy" id="77055"/>
    <lineage>
        <taxon>Eukaryota</taxon>
        <taxon>Viridiplantae</taxon>
        <taxon>Streptophyta</taxon>
        <taxon>Embryophyta</taxon>
        <taxon>Tracheophyta</taxon>
        <taxon>Spermatophyta</taxon>
        <taxon>Magnoliopsida</taxon>
        <taxon>eudicotyledons</taxon>
        <taxon>Gunneridae</taxon>
        <taxon>Pentapetalae</taxon>
        <taxon>rosids</taxon>
        <taxon>fabids</taxon>
        <taxon>Malpighiales</taxon>
        <taxon>Salicaceae</taxon>
        <taxon>Flacourtieae</taxon>
        <taxon>Dovyalis</taxon>
    </lineage>
</organism>
<evidence type="ECO:0000313" key="1">
    <source>
        <dbReference type="EMBL" id="CAK7341505.1"/>
    </source>
</evidence>
<gene>
    <name evidence="1" type="ORF">DCAF_LOCUS16318</name>
</gene>
<accession>A0AAV1RXX2</accession>
<dbReference type="EMBL" id="CAWUPB010001160">
    <property type="protein sequence ID" value="CAK7341505.1"/>
    <property type="molecule type" value="Genomic_DNA"/>
</dbReference>
<keyword evidence="2" id="KW-1185">Reference proteome</keyword>
<dbReference type="AlphaFoldDB" id="A0AAV1RXX2"/>
<protein>
    <submittedName>
        <fullName evidence="1">Uncharacterized protein</fullName>
    </submittedName>
</protein>
<evidence type="ECO:0000313" key="2">
    <source>
        <dbReference type="Proteomes" id="UP001314170"/>
    </source>
</evidence>
<comment type="caution">
    <text evidence="1">The sequence shown here is derived from an EMBL/GenBank/DDBJ whole genome shotgun (WGS) entry which is preliminary data.</text>
</comment>
<dbReference type="Proteomes" id="UP001314170">
    <property type="component" value="Unassembled WGS sequence"/>
</dbReference>
<sequence>MKKTLGAFNALISLGPKHSSHELIITSLSNFSPRLNSIQQDLSALPSPMNQPKAAPLTSGFSSYVVRISSFTSRISPSVTMISSSENTKSRESLSGLNEVQELEFRHDSLMLETYKIGAWMDFSRIHVSKRALHFFNLVKCSDSS</sequence>
<name>A0AAV1RXX2_9ROSI</name>